<comment type="similarity">
    <text evidence="1">Belongs to the anaerobic coproporphyrinogen-III oxidase family. HemW subfamily.</text>
</comment>
<sequence>MTNPSLSDWGLYIHIPFCRSRCTYCDFNTVIGMGEEDHRRYVDALLLQWQRISAIPRGNLVSIFIGGGTPSLLAPDHIDRILEAVRRKLGISLEGVEITMEANPGTVNESRLHKYRLSGVNRLSLGVQAWQNHHLQRLKRAHSVLEAAQGVEAARLAGFDNINLDLIYGLPQQTLAEWEDSLTGVLGLNPDHLSLYQLQVEEGTPLAVQLQRGRASLPAGDMSADMADRGRERLIEAGFVPYEISNYCRPNKHSRHNRLYWTMNPYLALGAGAHGYWNARRWWIIRGVRRYIEDLQAGGNGIAGEERLERLEEMREYIWLGLREEGGFSRNRFRDKFSINPESAFGAVLGGLHRRGLVERQSEYIRLTGRGRDLANYVFREFVGSS</sequence>
<dbReference type="GO" id="GO:0006779">
    <property type="term" value="P:porphyrin-containing compound biosynthetic process"/>
    <property type="evidence" value="ECO:0007669"/>
    <property type="project" value="InterPro"/>
</dbReference>
<evidence type="ECO:0000256" key="5">
    <source>
        <dbReference type="ARBA" id="ARBA00022723"/>
    </source>
</evidence>
<dbReference type="SFLD" id="SFLDS00029">
    <property type="entry name" value="Radical_SAM"/>
    <property type="match status" value="1"/>
</dbReference>
<evidence type="ECO:0000256" key="8">
    <source>
        <dbReference type="ARBA" id="ARBA00023186"/>
    </source>
</evidence>
<dbReference type="EMBL" id="PXYT01000010">
    <property type="protein sequence ID" value="PSR30428.1"/>
    <property type="molecule type" value="Genomic_DNA"/>
</dbReference>
<evidence type="ECO:0000256" key="9">
    <source>
        <dbReference type="RuleBase" id="RU364116"/>
    </source>
</evidence>
<evidence type="ECO:0000259" key="10">
    <source>
        <dbReference type="PROSITE" id="PS51918"/>
    </source>
</evidence>
<dbReference type="InterPro" id="IPR034505">
    <property type="entry name" value="Coproporphyrinogen-III_oxidase"/>
</dbReference>
<organism evidence="11 12">
    <name type="scientific">Sulfobacillus benefaciens</name>
    <dbReference type="NCBI Taxonomy" id="453960"/>
    <lineage>
        <taxon>Bacteria</taxon>
        <taxon>Bacillati</taxon>
        <taxon>Bacillota</taxon>
        <taxon>Clostridia</taxon>
        <taxon>Eubacteriales</taxon>
        <taxon>Clostridiales Family XVII. Incertae Sedis</taxon>
        <taxon>Sulfobacillus</taxon>
    </lineage>
</organism>
<dbReference type="InterPro" id="IPR010723">
    <property type="entry name" value="HemN_C"/>
</dbReference>
<dbReference type="CDD" id="cd01335">
    <property type="entry name" value="Radical_SAM"/>
    <property type="match status" value="1"/>
</dbReference>
<dbReference type="SUPFAM" id="SSF102114">
    <property type="entry name" value="Radical SAM enzymes"/>
    <property type="match status" value="1"/>
</dbReference>
<dbReference type="AlphaFoldDB" id="A0A2T2X7K1"/>
<reference evidence="11 12" key="1">
    <citation type="journal article" date="2014" name="BMC Genomics">
        <title>Comparison of environmental and isolate Sulfobacillus genomes reveals diverse carbon, sulfur, nitrogen, and hydrogen metabolisms.</title>
        <authorList>
            <person name="Justice N.B."/>
            <person name="Norman A."/>
            <person name="Brown C.T."/>
            <person name="Singh A."/>
            <person name="Thomas B.C."/>
            <person name="Banfield J.F."/>
        </authorList>
    </citation>
    <scope>NUCLEOTIDE SEQUENCE [LARGE SCALE GENOMIC DNA]</scope>
    <source>
        <strain evidence="11">AMDSBA1</strain>
    </source>
</reference>
<evidence type="ECO:0000256" key="4">
    <source>
        <dbReference type="ARBA" id="ARBA00022691"/>
    </source>
</evidence>
<keyword evidence="9" id="KW-0963">Cytoplasm</keyword>
<dbReference type="InterPro" id="IPR004559">
    <property type="entry name" value="HemW-like"/>
</dbReference>
<proteinExistence type="inferred from homology"/>
<dbReference type="GO" id="GO:0051539">
    <property type="term" value="F:4 iron, 4 sulfur cluster binding"/>
    <property type="evidence" value="ECO:0007669"/>
    <property type="project" value="UniProtKB-UniRule"/>
</dbReference>
<evidence type="ECO:0000313" key="12">
    <source>
        <dbReference type="Proteomes" id="UP000242699"/>
    </source>
</evidence>
<keyword evidence="4 9" id="KW-0949">S-adenosyl-L-methionine</keyword>
<gene>
    <name evidence="11" type="ORF">C7B43_05950</name>
</gene>
<keyword evidence="5 9" id="KW-0479">Metal-binding</keyword>
<evidence type="ECO:0000256" key="2">
    <source>
        <dbReference type="ARBA" id="ARBA00017228"/>
    </source>
</evidence>
<dbReference type="PANTHER" id="PTHR13932">
    <property type="entry name" value="COPROPORPHYRINIGEN III OXIDASE"/>
    <property type="match status" value="1"/>
</dbReference>
<keyword evidence="8 9" id="KW-0143">Chaperone</keyword>
<evidence type="ECO:0000256" key="1">
    <source>
        <dbReference type="ARBA" id="ARBA00006100"/>
    </source>
</evidence>
<dbReference type="Pfam" id="PF04055">
    <property type="entry name" value="Radical_SAM"/>
    <property type="match status" value="1"/>
</dbReference>
<evidence type="ECO:0000256" key="3">
    <source>
        <dbReference type="ARBA" id="ARBA00022617"/>
    </source>
</evidence>
<comment type="subcellular location">
    <subcellularLocation>
        <location evidence="9">Cytoplasm</location>
    </subcellularLocation>
</comment>
<keyword evidence="3 9" id="KW-0349">Heme</keyword>
<dbReference type="NCBIfam" id="TIGR00539">
    <property type="entry name" value="hemN_rel"/>
    <property type="match status" value="1"/>
</dbReference>
<dbReference type="SFLD" id="SFLDF00288">
    <property type="entry name" value="HemN-like__clustered_with_nucl"/>
    <property type="match status" value="1"/>
</dbReference>
<dbReference type="GO" id="GO:0046872">
    <property type="term" value="F:metal ion binding"/>
    <property type="evidence" value="ECO:0007669"/>
    <property type="project" value="UniProtKB-UniRule"/>
</dbReference>
<dbReference type="InterPro" id="IPR006638">
    <property type="entry name" value="Elp3/MiaA/NifB-like_rSAM"/>
</dbReference>
<dbReference type="SFLD" id="SFLDG01082">
    <property type="entry name" value="B12-binding_domain_containing"/>
    <property type="match status" value="1"/>
</dbReference>
<dbReference type="Proteomes" id="UP000242699">
    <property type="component" value="Unassembled WGS sequence"/>
</dbReference>
<dbReference type="InterPro" id="IPR058240">
    <property type="entry name" value="rSAM_sf"/>
</dbReference>
<dbReference type="GO" id="GO:0005737">
    <property type="term" value="C:cytoplasm"/>
    <property type="evidence" value="ECO:0007669"/>
    <property type="project" value="UniProtKB-SubCell"/>
</dbReference>
<evidence type="ECO:0000313" key="11">
    <source>
        <dbReference type="EMBL" id="PSR30428.1"/>
    </source>
</evidence>
<keyword evidence="6 9" id="KW-0408">Iron</keyword>
<comment type="function">
    <text evidence="9">Probably acts as a heme chaperone, transferring heme to an unknown acceptor. Binds one molecule of heme per monomer, possibly covalently. Binds 1 [4Fe-4S] cluster. The cluster is coordinated with 3 cysteines and an exchangeable S-adenosyl-L-methionine.</text>
</comment>
<feature type="domain" description="Radical SAM core" evidence="10">
    <location>
        <begin position="3"/>
        <end position="240"/>
    </location>
</feature>
<keyword evidence="9" id="KW-0004">4Fe-4S</keyword>
<comment type="caution">
    <text evidence="11">The sequence shown here is derived from an EMBL/GenBank/DDBJ whole genome shotgun (WGS) entry which is preliminary data.</text>
</comment>
<dbReference type="InterPro" id="IPR007197">
    <property type="entry name" value="rSAM"/>
</dbReference>
<dbReference type="Gene3D" id="3.20.20.70">
    <property type="entry name" value="Aldolase class I"/>
    <property type="match status" value="1"/>
</dbReference>
<dbReference type="SFLD" id="SFLDG01065">
    <property type="entry name" value="anaerobic_coproporphyrinogen-I"/>
    <property type="match status" value="1"/>
</dbReference>
<dbReference type="SMART" id="SM00729">
    <property type="entry name" value="Elp3"/>
    <property type="match status" value="1"/>
</dbReference>
<name>A0A2T2X7K1_9FIRM</name>
<accession>A0A2T2X7K1</accession>
<evidence type="ECO:0000256" key="7">
    <source>
        <dbReference type="ARBA" id="ARBA00023014"/>
    </source>
</evidence>
<dbReference type="PANTHER" id="PTHR13932:SF5">
    <property type="entry name" value="RADICAL S-ADENOSYL METHIONINE DOMAIN-CONTAINING PROTEIN 1, MITOCHONDRIAL"/>
    <property type="match status" value="1"/>
</dbReference>
<dbReference type="Pfam" id="PF06969">
    <property type="entry name" value="HemN_C"/>
    <property type="match status" value="1"/>
</dbReference>
<dbReference type="InterPro" id="IPR013785">
    <property type="entry name" value="Aldolase_TIM"/>
</dbReference>
<keyword evidence="7 9" id="KW-0411">Iron-sulfur</keyword>
<dbReference type="GO" id="GO:0004109">
    <property type="term" value="F:coproporphyrinogen oxidase activity"/>
    <property type="evidence" value="ECO:0007669"/>
    <property type="project" value="InterPro"/>
</dbReference>
<dbReference type="PROSITE" id="PS51918">
    <property type="entry name" value="RADICAL_SAM"/>
    <property type="match status" value="1"/>
</dbReference>
<evidence type="ECO:0000256" key="6">
    <source>
        <dbReference type="ARBA" id="ARBA00023004"/>
    </source>
</evidence>
<dbReference type="SFLD" id="SFLDF00562">
    <property type="entry name" value="HemN-like__clustered_with_heat"/>
    <property type="match status" value="1"/>
</dbReference>
<protein>
    <recommendedName>
        <fullName evidence="2 9">Heme chaperone HemW</fullName>
    </recommendedName>
</protein>